<sequence>MADLIEAFEATIMNAMDLYPSMFDCVKYFFPNRSLKDLLMELVESNELNRKIAKEFADRFFVKVLLTTRTALSAFALENGIFVDIVSPNEWEPFVYCNGSLLKKTVIDCLVLLHLAYEARSVPNLISAHNLDQIEVLRSAAAMLIGTIDFKQFGFLLPEIIHETYGVPFPRKQDMKDCINRRKDCFIVENNNALNEVNMEVNSESAEFINACDHLFLRLSNNDCDIQEIQRSFEPLVNLLKVDDLHLVDSYLRLLCKFFMNSQDLNKVMRDFFTWCIEKYNCLPEYSEKYMNYANELSITINKLSNWAHSDEKSEAIFYSIYKEIASFVFISPKKTLWILLSQCLENQTIVPKTIKLFRLLPSLLELNVKDPTSDHDVRIPIVLFALRKLLGAVEEILEDKERDVGSNYVYLASALSRIHYKTSKNSTDSNESIINKPVLHQAIVSGNDIFFYLVLPELFTSKHMCYMLTLILRMLSFSTYQRTSLIWSSHIKENDDKQISAPGLLLLLADMNGAKQSSEQISSLCFACLKALAIRLREDKIVLDEEICGFILKKLNNFYWSVKYAIVSWFFDILQSPKREVPTGIFLSLSPKCQKNFVQIIVDFDFSPTTCFLQSIFELAFVDSQLALELIDQGFSITPLRNNLGVKMAQAVVDAMPDEIASDKVIAVLDIIKALVDLFDPPRDSMSHIEFSESSFYGLRLIEPLLIFGDASLYSAEQEFFSDVRPIPEKVIVNRYARVSVQAAQLFCYSCIISQHVKGVPKDLQLLLLTLIDHHNELRNMVAGPILDFMETNSRAGKVVHAYCNVESNIEKTELPEKNAKIVKIGEKETKSNSRTAEGSESENQSQITLNSNSHNRSRNKRRKKEKNSEKDTSEESNLTSAANRLFQLNMVDGNPRFGDRFGRKIVNSPIEKKNNAYSLFQAGASQVPDQVVRTVIDRKLNDKNFIPLNQELERSDSDRQKTENIRVNKRSKKNNRFVLHSKPKQDSV</sequence>
<organism evidence="4 6">
    <name type="scientific">Dracunculus medinensis</name>
    <name type="common">Guinea worm</name>
    <dbReference type="NCBI Taxonomy" id="318479"/>
    <lineage>
        <taxon>Eukaryota</taxon>
        <taxon>Metazoa</taxon>
        <taxon>Ecdysozoa</taxon>
        <taxon>Nematoda</taxon>
        <taxon>Chromadorea</taxon>
        <taxon>Rhabditida</taxon>
        <taxon>Spirurina</taxon>
        <taxon>Dracunculoidea</taxon>
        <taxon>Dracunculidae</taxon>
        <taxon>Dracunculus</taxon>
    </lineage>
</organism>
<feature type="compositionally biased region" description="Basic residues" evidence="1">
    <location>
        <begin position="857"/>
        <end position="867"/>
    </location>
</feature>
<dbReference type="InterPro" id="IPR056581">
    <property type="entry name" value="TPR_Edg1"/>
</dbReference>
<gene>
    <name evidence="3" type="ORF">DME_LOCUS5564</name>
</gene>
<dbReference type="AlphaFoldDB" id="A0A0N4U3A5"/>
<dbReference type="Pfam" id="PF24293">
    <property type="entry name" value="TPR_Edg1"/>
    <property type="match status" value="1"/>
</dbReference>
<feature type="compositionally biased region" description="Basic and acidic residues" evidence="1">
    <location>
        <begin position="953"/>
        <end position="968"/>
    </location>
</feature>
<evidence type="ECO:0000256" key="1">
    <source>
        <dbReference type="SAM" id="MobiDB-lite"/>
    </source>
</evidence>
<feature type="region of interest" description="Disordered" evidence="1">
    <location>
        <begin position="826"/>
        <end position="883"/>
    </location>
</feature>
<name>A0A0N4U3A5_DRAME</name>
<proteinExistence type="predicted"/>
<reference evidence="6" key="1">
    <citation type="submission" date="2017-02" db="UniProtKB">
        <authorList>
            <consortium name="WormBaseParasite"/>
        </authorList>
    </citation>
    <scope>IDENTIFICATION</scope>
</reference>
<evidence type="ECO:0000313" key="4">
    <source>
        <dbReference type="Proteomes" id="UP000038040"/>
    </source>
</evidence>
<reference evidence="3 5" key="2">
    <citation type="submission" date="2018-11" db="EMBL/GenBank/DDBJ databases">
        <authorList>
            <consortium name="Pathogen Informatics"/>
        </authorList>
    </citation>
    <scope>NUCLEOTIDE SEQUENCE [LARGE SCALE GENOMIC DNA]</scope>
</reference>
<feature type="compositionally biased region" description="Polar residues" evidence="1">
    <location>
        <begin position="834"/>
        <end position="851"/>
    </location>
</feature>
<accession>A0A0N4U3A5</accession>
<dbReference type="Proteomes" id="UP000274756">
    <property type="component" value="Unassembled WGS sequence"/>
</dbReference>
<keyword evidence="5" id="KW-1185">Reference proteome</keyword>
<evidence type="ECO:0000313" key="5">
    <source>
        <dbReference type="Proteomes" id="UP000274756"/>
    </source>
</evidence>
<feature type="compositionally biased region" description="Basic residues" evidence="1">
    <location>
        <begin position="969"/>
        <end position="984"/>
    </location>
</feature>
<dbReference type="WBParaSite" id="DME_0000120401-mRNA-1">
    <property type="protein sequence ID" value="DME_0000120401-mRNA-1"/>
    <property type="gene ID" value="DME_0000120401"/>
</dbReference>
<dbReference type="Proteomes" id="UP000038040">
    <property type="component" value="Unplaced"/>
</dbReference>
<evidence type="ECO:0000313" key="3">
    <source>
        <dbReference type="EMBL" id="VDN55591.1"/>
    </source>
</evidence>
<dbReference type="EMBL" id="UYYG01001152">
    <property type="protein sequence ID" value="VDN55591.1"/>
    <property type="molecule type" value="Genomic_DNA"/>
</dbReference>
<protein>
    <submittedName>
        <fullName evidence="6">NUC173 domain-containing protein</fullName>
    </submittedName>
</protein>
<feature type="domain" description="Edg1 TPR repeats region" evidence="2">
    <location>
        <begin position="227"/>
        <end position="578"/>
    </location>
</feature>
<feature type="region of interest" description="Disordered" evidence="1">
    <location>
        <begin position="953"/>
        <end position="990"/>
    </location>
</feature>
<evidence type="ECO:0000313" key="6">
    <source>
        <dbReference type="WBParaSite" id="DME_0000120401-mRNA-1"/>
    </source>
</evidence>
<evidence type="ECO:0000259" key="2">
    <source>
        <dbReference type="Pfam" id="PF24293"/>
    </source>
</evidence>
<dbReference type="OrthoDB" id="5813107at2759"/>